<evidence type="ECO:0000256" key="5">
    <source>
        <dbReference type="ARBA" id="ARBA00022692"/>
    </source>
</evidence>
<keyword evidence="3" id="KW-0813">Transport</keyword>
<comment type="subcellular location">
    <subcellularLocation>
        <location evidence="1">Cell membrane</location>
        <topology evidence="1">Multi-pass membrane protein</topology>
    </subcellularLocation>
</comment>
<dbReference type="InterPro" id="IPR011606">
    <property type="entry name" value="Brnchd-chn_aa_trnsp_permease"/>
</dbReference>
<accession>I3UN43</accession>
<protein>
    <submittedName>
        <fullName evidence="9">AzlC family protein</fullName>
    </submittedName>
</protein>
<feature type="transmembrane region" description="Helical" evidence="8">
    <location>
        <begin position="214"/>
        <end position="231"/>
    </location>
</feature>
<dbReference type="PANTHER" id="PTHR34979:SF1">
    <property type="entry name" value="INNER MEMBRANE PROTEIN YGAZ"/>
    <property type="match status" value="1"/>
</dbReference>
<evidence type="ECO:0000256" key="4">
    <source>
        <dbReference type="ARBA" id="ARBA00022475"/>
    </source>
</evidence>
<dbReference type="Proteomes" id="UP000005268">
    <property type="component" value="Chromosome"/>
</dbReference>
<dbReference type="GO" id="GO:0005886">
    <property type="term" value="C:plasma membrane"/>
    <property type="evidence" value="ECO:0007669"/>
    <property type="project" value="UniProtKB-SubCell"/>
</dbReference>
<dbReference type="HOGENOM" id="CLU_065777_2_1_6"/>
<evidence type="ECO:0000313" key="9">
    <source>
        <dbReference type="EMBL" id="AFK66914.1"/>
    </source>
</evidence>
<keyword evidence="5 8" id="KW-0812">Transmembrane</keyword>
<feature type="transmembrane region" description="Helical" evidence="8">
    <location>
        <begin position="66"/>
        <end position="85"/>
    </location>
</feature>
<organism evidence="9 10">
    <name type="scientific">Pseudomonas putida ND6</name>
    <dbReference type="NCBI Taxonomy" id="231023"/>
    <lineage>
        <taxon>Bacteria</taxon>
        <taxon>Pseudomonadati</taxon>
        <taxon>Pseudomonadota</taxon>
        <taxon>Gammaproteobacteria</taxon>
        <taxon>Pseudomonadales</taxon>
        <taxon>Pseudomonadaceae</taxon>
        <taxon>Pseudomonas</taxon>
    </lineage>
</organism>
<keyword evidence="6 8" id="KW-1133">Transmembrane helix</keyword>
<proteinExistence type="inferred from homology"/>
<evidence type="ECO:0000256" key="2">
    <source>
        <dbReference type="ARBA" id="ARBA00010735"/>
    </source>
</evidence>
<dbReference type="PATRIC" id="fig|231023.4.peg.119"/>
<dbReference type="EMBL" id="CP003588">
    <property type="protein sequence ID" value="AFK66914.1"/>
    <property type="molecule type" value="Genomic_DNA"/>
</dbReference>
<dbReference type="PANTHER" id="PTHR34979">
    <property type="entry name" value="INNER MEMBRANE PROTEIN YGAZ"/>
    <property type="match status" value="1"/>
</dbReference>
<feature type="transmembrane region" description="Helical" evidence="8">
    <location>
        <begin position="238"/>
        <end position="256"/>
    </location>
</feature>
<evidence type="ECO:0000256" key="7">
    <source>
        <dbReference type="ARBA" id="ARBA00023136"/>
    </source>
</evidence>
<dbReference type="Pfam" id="PF03591">
    <property type="entry name" value="AzlC"/>
    <property type="match status" value="1"/>
</dbReference>
<evidence type="ECO:0000256" key="6">
    <source>
        <dbReference type="ARBA" id="ARBA00022989"/>
    </source>
</evidence>
<dbReference type="GO" id="GO:1903785">
    <property type="term" value="P:L-valine transmembrane transport"/>
    <property type="evidence" value="ECO:0007669"/>
    <property type="project" value="TreeGrafter"/>
</dbReference>
<dbReference type="KEGG" id="ppi:YSA_00260"/>
<evidence type="ECO:0000313" key="10">
    <source>
        <dbReference type="Proteomes" id="UP000005268"/>
    </source>
</evidence>
<dbReference type="AlphaFoldDB" id="I3UN43"/>
<sequence length="281" mass="30184">MALINLFFDIIGSNCQMLCASAQLRKPISVVHWNNFPPLEVTMNALEPVLNDPPATTPHSELRRGAVAALPVLLGFIPFALVLGAQASQHQLTAGAVALMTGLNFGGGSELAAIELWTSPPAILVIVAMTLLINSRHLLMGATLAPCLRHLPLPKALGALFFMCDESWAMGLADARQRGGFSLCYFMGVSLSLWITWVTFTSLGTQIGPLLGDLRSYGFDMAFAAVFLVLLKGLWKGVHAALPWLFSLFTAALFYLLIPGGWYVLAGTVAGLVTAYLWAKP</sequence>
<comment type="similarity">
    <text evidence="2">Belongs to the AzlC family.</text>
</comment>
<keyword evidence="4" id="KW-1003">Cell membrane</keyword>
<evidence type="ECO:0000256" key="8">
    <source>
        <dbReference type="SAM" id="Phobius"/>
    </source>
</evidence>
<reference evidence="9 10" key="1">
    <citation type="journal article" date="2012" name="J. Bacteriol.">
        <title>Complete Genome Sequence of the Naphthalene-Degrading Pseudomonas putida Strain ND6.</title>
        <authorList>
            <person name="Li S."/>
            <person name="Zhao H."/>
            <person name="Li Y."/>
            <person name="Niu S."/>
            <person name="Cai B."/>
        </authorList>
    </citation>
    <scope>NUCLEOTIDE SEQUENCE [LARGE SCALE GENOMIC DNA]</scope>
    <source>
        <strain evidence="9 10">ND6</strain>
    </source>
</reference>
<keyword evidence="7 8" id="KW-0472">Membrane</keyword>
<name>I3UN43_PSEPU</name>
<evidence type="ECO:0000256" key="1">
    <source>
        <dbReference type="ARBA" id="ARBA00004651"/>
    </source>
</evidence>
<gene>
    <name evidence="9" type="ORF">YSA_00260</name>
</gene>
<feature type="transmembrane region" description="Helical" evidence="8">
    <location>
        <begin position="120"/>
        <end position="139"/>
    </location>
</feature>
<evidence type="ECO:0000256" key="3">
    <source>
        <dbReference type="ARBA" id="ARBA00022448"/>
    </source>
</evidence>
<feature type="transmembrane region" description="Helical" evidence="8">
    <location>
        <begin position="183"/>
        <end position="202"/>
    </location>
</feature>